<comment type="caution">
    <text evidence="4">The sequence shown here is derived from an EMBL/GenBank/DDBJ whole genome shotgun (WGS) entry which is preliminary data.</text>
</comment>
<gene>
    <name evidence="4" type="ORF">GCM10023214_35660</name>
</gene>
<keyword evidence="2" id="KW-0067">ATP-binding</keyword>
<organism evidence="4 5">
    <name type="scientific">Amycolatopsis dongchuanensis</name>
    <dbReference type="NCBI Taxonomy" id="1070866"/>
    <lineage>
        <taxon>Bacteria</taxon>
        <taxon>Bacillati</taxon>
        <taxon>Actinomycetota</taxon>
        <taxon>Actinomycetes</taxon>
        <taxon>Pseudonocardiales</taxon>
        <taxon>Pseudonocardiaceae</taxon>
        <taxon>Amycolatopsis</taxon>
    </lineage>
</organism>
<dbReference type="InterPro" id="IPR041664">
    <property type="entry name" value="AAA_16"/>
</dbReference>
<dbReference type="InterPro" id="IPR011990">
    <property type="entry name" value="TPR-like_helical_dom_sf"/>
</dbReference>
<dbReference type="SUPFAM" id="SSF48452">
    <property type="entry name" value="TPR-like"/>
    <property type="match status" value="1"/>
</dbReference>
<dbReference type="PANTHER" id="PTHR16305:SF35">
    <property type="entry name" value="TRANSCRIPTIONAL ACTIVATOR DOMAIN"/>
    <property type="match status" value="1"/>
</dbReference>
<evidence type="ECO:0000259" key="3">
    <source>
        <dbReference type="PROSITE" id="PS50043"/>
    </source>
</evidence>
<dbReference type="PRINTS" id="PR00038">
    <property type="entry name" value="HTHLUXR"/>
</dbReference>
<dbReference type="PROSITE" id="PS00622">
    <property type="entry name" value="HTH_LUXR_1"/>
    <property type="match status" value="1"/>
</dbReference>
<dbReference type="SUPFAM" id="SSF52540">
    <property type="entry name" value="P-loop containing nucleoside triphosphate hydrolases"/>
    <property type="match status" value="1"/>
</dbReference>
<dbReference type="InterPro" id="IPR036388">
    <property type="entry name" value="WH-like_DNA-bd_sf"/>
</dbReference>
<evidence type="ECO:0000313" key="4">
    <source>
        <dbReference type="EMBL" id="GAA5165169.1"/>
    </source>
</evidence>
<dbReference type="Pfam" id="PF00196">
    <property type="entry name" value="GerE"/>
    <property type="match status" value="1"/>
</dbReference>
<dbReference type="EMBL" id="BAABIB010000075">
    <property type="protein sequence ID" value="GAA5165169.1"/>
    <property type="molecule type" value="Genomic_DNA"/>
</dbReference>
<name>A0ABP9QPC7_9PSEU</name>
<dbReference type="Gene3D" id="1.10.10.10">
    <property type="entry name" value="Winged helix-like DNA-binding domain superfamily/Winged helix DNA-binding domain"/>
    <property type="match status" value="1"/>
</dbReference>
<dbReference type="PANTHER" id="PTHR16305">
    <property type="entry name" value="TESTICULAR SOLUBLE ADENYLYL CYCLASE"/>
    <property type="match status" value="1"/>
</dbReference>
<sequence length="905" mass="96830">MALLVGREREVELVVGLLRELPRRGHALVVTGEAGIGKSALLSVAREAAAEGDRQLLSTTGVQSEAQLPFAGLHQVLRPVFPRAAHLPPPQRDALRVAFGLAEGPAPELFLVGLATLELLSEAAARAPLVLLAEDAHWLDRPTAEVLAFVGRRAEPEPLLLLATVRDGYDSPLVETRLPELHLGRLSEASARSLLDSRYPALDSGTRARILDEADGNPLALLELPSALTPGPHPLPARLPLSARLEKAFAARVDELPPETRTLLRIASAEDEGLLSATIEAGRIVTGRALSVADLAPAVAAQLITLEESRVRFRHPLVRSAVYQAASAAERHAAHSALARVLAADPDRQVWHRAAAALGPDPDVADRLAEAGHRARRRGATVTALAAFERAAELSPDPERRGALLLQAAEGAAELGRRELVLRLLRKADALELGEQERARSMWLGDAYQDGPPGDPARVHELVATAEAVADHDLALNLLMSTGLRCYWGGLDRHGAGREVLAAADRLPPAVRHDPRLAHIRACVAPVERGAAVLEELGGSADDDPRSLHVLGLAATLVGDYGRSLALLGSAAAKLRERGSLGLLAQVQMARAWTAVEVADLAVAVPAADEADRLTAETAQPLFALGAQMAKAGIAALRGQPDVTEQLTAAVERVALPASVASMLALVQYIRALSALGQSRHAEAYEYLRRVVEPGDPAHHHLVGAFSIADLAEAAVYSGHREEAVALLRELEPLGGREPSPRFGVLIRYARAITAGDDELGEALERTLDEGLAGWPFLRARLQLALGGWLRRRRRPAEARSVLRVARDTFDALGAVPWGERARRELRASGETSSQRAPDALELLTAQELQVVQMVAEGLSNREIAGRLYLSHRTVESHLYRIFPKLGVTSRVQLAGLLSARTGLD</sequence>
<reference evidence="5" key="1">
    <citation type="journal article" date="2019" name="Int. J. Syst. Evol. Microbiol.">
        <title>The Global Catalogue of Microorganisms (GCM) 10K type strain sequencing project: providing services to taxonomists for standard genome sequencing and annotation.</title>
        <authorList>
            <consortium name="The Broad Institute Genomics Platform"/>
            <consortium name="The Broad Institute Genome Sequencing Center for Infectious Disease"/>
            <person name="Wu L."/>
            <person name="Ma J."/>
        </authorList>
    </citation>
    <scope>NUCLEOTIDE SEQUENCE [LARGE SCALE GENOMIC DNA]</scope>
    <source>
        <strain evidence="5">JCM 18054</strain>
    </source>
</reference>
<dbReference type="SMART" id="SM00421">
    <property type="entry name" value="HTH_LUXR"/>
    <property type="match status" value="1"/>
</dbReference>
<protein>
    <submittedName>
        <fullName evidence="4">LuxR family transcriptional regulator</fullName>
    </submittedName>
</protein>
<dbReference type="InterPro" id="IPR000792">
    <property type="entry name" value="Tscrpt_reg_LuxR_C"/>
</dbReference>
<dbReference type="RefSeq" id="WP_346054284.1">
    <property type="nucleotide sequence ID" value="NZ_BAABIB010000075.1"/>
</dbReference>
<dbReference type="Proteomes" id="UP001500192">
    <property type="component" value="Unassembled WGS sequence"/>
</dbReference>
<dbReference type="PROSITE" id="PS50043">
    <property type="entry name" value="HTH_LUXR_2"/>
    <property type="match status" value="1"/>
</dbReference>
<evidence type="ECO:0000256" key="2">
    <source>
        <dbReference type="ARBA" id="ARBA00022840"/>
    </source>
</evidence>
<evidence type="ECO:0000256" key="1">
    <source>
        <dbReference type="ARBA" id="ARBA00022741"/>
    </source>
</evidence>
<dbReference type="InterPro" id="IPR027417">
    <property type="entry name" value="P-loop_NTPase"/>
</dbReference>
<feature type="domain" description="HTH luxR-type" evidence="3">
    <location>
        <begin position="837"/>
        <end position="902"/>
    </location>
</feature>
<accession>A0ABP9QPC7</accession>
<dbReference type="InterPro" id="IPR016032">
    <property type="entry name" value="Sig_transdc_resp-reg_C-effctor"/>
</dbReference>
<dbReference type="SUPFAM" id="SSF46894">
    <property type="entry name" value="C-terminal effector domain of the bipartite response regulators"/>
    <property type="match status" value="1"/>
</dbReference>
<dbReference type="CDD" id="cd06170">
    <property type="entry name" value="LuxR_C_like"/>
    <property type="match status" value="1"/>
</dbReference>
<keyword evidence="5" id="KW-1185">Reference proteome</keyword>
<evidence type="ECO:0000313" key="5">
    <source>
        <dbReference type="Proteomes" id="UP001500192"/>
    </source>
</evidence>
<keyword evidence="1" id="KW-0547">Nucleotide-binding</keyword>
<dbReference type="Pfam" id="PF13191">
    <property type="entry name" value="AAA_16"/>
    <property type="match status" value="1"/>
</dbReference>
<proteinExistence type="predicted"/>